<dbReference type="AlphaFoldDB" id="A0A9J5WDE6"/>
<dbReference type="Proteomes" id="UP000824120">
    <property type="component" value="Chromosome 12"/>
</dbReference>
<protein>
    <submittedName>
        <fullName evidence="2">Uncharacterized protein</fullName>
    </submittedName>
</protein>
<reference evidence="2 3" key="1">
    <citation type="submission" date="2020-09" db="EMBL/GenBank/DDBJ databases">
        <title>De no assembly of potato wild relative species, Solanum commersonii.</title>
        <authorList>
            <person name="Cho K."/>
        </authorList>
    </citation>
    <scope>NUCLEOTIDE SEQUENCE [LARGE SCALE GENOMIC DNA]</scope>
    <source>
        <strain evidence="2">LZ3.2</strain>
        <tissue evidence="2">Leaf</tissue>
    </source>
</reference>
<feature type="region of interest" description="Disordered" evidence="1">
    <location>
        <begin position="68"/>
        <end position="87"/>
    </location>
</feature>
<proteinExistence type="predicted"/>
<organism evidence="2 3">
    <name type="scientific">Solanum commersonii</name>
    <name type="common">Commerson's wild potato</name>
    <name type="synonym">Commerson's nightshade</name>
    <dbReference type="NCBI Taxonomy" id="4109"/>
    <lineage>
        <taxon>Eukaryota</taxon>
        <taxon>Viridiplantae</taxon>
        <taxon>Streptophyta</taxon>
        <taxon>Embryophyta</taxon>
        <taxon>Tracheophyta</taxon>
        <taxon>Spermatophyta</taxon>
        <taxon>Magnoliopsida</taxon>
        <taxon>eudicotyledons</taxon>
        <taxon>Gunneridae</taxon>
        <taxon>Pentapetalae</taxon>
        <taxon>asterids</taxon>
        <taxon>lamiids</taxon>
        <taxon>Solanales</taxon>
        <taxon>Solanaceae</taxon>
        <taxon>Solanoideae</taxon>
        <taxon>Solaneae</taxon>
        <taxon>Solanum</taxon>
    </lineage>
</organism>
<accession>A0A9J5WDE6</accession>
<evidence type="ECO:0000313" key="2">
    <source>
        <dbReference type="EMBL" id="KAG5573040.1"/>
    </source>
</evidence>
<feature type="region of interest" description="Disordered" evidence="1">
    <location>
        <begin position="1"/>
        <end position="44"/>
    </location>
</feature>
<feature type="compositionally biased region" description="Polar residues" evidence="1">
    <location>
        <begin position="14"/>
        <end position="25"/>
    </location>
</feature>
<feature type="region of interest" description="Disordered" evidence="1">
    <location>
        <begin position="119"/>
        <end position="138"/>
    </location>
</feature>
<comment type="caution">
    <text evidence="2">The sequence shown here is derived from an EMBL/GenBank/DDBJ whole genome shotgun (WGS) entry which is preliminary data.</text>
</comment>
<name>A0A9J5WDE6_SOLCO</name>
<sequence>MNSLVIPEKANKLQEITPNPTQSIPKSLEQYEPFDSHPFSNPPSDPRGAYFLCHPCPIFKPISTLLAGDEPSSRSTSSELPIPTDLVLPSPYMRDATVQLSQPETLLNPVNQQEEAAPVFFDGNPTSPQESPPQTGPIFTTLTSKVTHVPRTLPPTLSPNLEENVNVREIEETIELMRETRTKIALLKDVKVMIFKERFIKKHTLICPPNLSKSSLDIRVPKTQGRGTM</sequence>
<dbReference type="EMBL" id="JACXVP010000012">
    <property type="protein sequence ID" value="KAG5573040.1"/>
    <property type="molecule type" value="Genomic_DNA"/>
</dbReference>
<keyword evidence="3" id="KW-1185">Reference proteome</keyword>
<evidence type="ECO:0000256" key="1">
    <source>
        <dbReference type="SAM" id="MobiDB-lite"/>
    </source>
</evidence>
<gene>
    <name evidence="2" type="ORF">H5410_062806</name>
</gene>
<evidence type="ECO:0000313" key="3">
    <source>
        <dbReference type="Proteomes" id="UP000824120"/>
    </source>
</evidence>